<evidence type="ECO:0000313" key="1">
    <source>
        <dbReference type="EMBL" id="GAA5186499.1"/>
    </source>
</evidence>
<reference evidence="2" key="1">
    <citation type="journal article" date="2019" name="Int. J. Syst. Evol. Microbiol.">
        <title>The Global Catalogue of Microorganisms (GCM) 10K type strain sequencing project: providing services to taxonomists for standard genome sequencing and annotation.</title>
        <authorList>
            <consortium name="The Broad Institute Genomics Platform"/>
            <consortium name="The Broad Institute Genome Sequencing Center for Infectious Disease"/>
            <person name="Wu L."/>
            <person name="Ma J."/>
        </authorList>
    </citation>
    <scope>NUCLEOTIDE SEQUENCE [LARGE SCALE GENOMIC DNA]</scope>
    <source>
        <strain evidence="2">JCM 18304</strain>
    </source>
</reference>
<proteinExistence type="predicted"/>
<name>A0ABP9RUJ6_9ACTN</name>
<gene>
    <name evidence="1" type="ORF">GCM10023322_32870</name>
</gene>
<dbReference type="Proteomes" id="UP001501570">
    <property type="component" value="Unassembled WGS sequence"/>
</dbReference>
<keyword evidence="2" id="KW-1185">Reference proteome</keyword>
<comment type="caution">
    <text evidence="1">The sequence shown here is derived from an EMBL/GenBank/DDBJ whole genome shotgun (WGS) entry which is preliminary data.</text>
</comment>
<sequence>MQWDLRTGKSTPAKLSPPSWGINRYGWMAGSSTGSNPAVEENGQVIALPLPAGTIGGVGSGARTISDDGHVIGGQANLANADSVPLRWLCH</sequence>
<accession>A0ABP9RUJ6</accession>
<protein>
    <submittedName>
        <fullName evidence="1">Uncharacterized protein</fullName>
    </submittedName>
</protein>
<dbReference type="EMBL" id="BAABJQ010000008">
    <property type="protein sequence ID" value="GAA5186499.1"/>
    <property type="molecule type" value="Genomic_DNA"/>
</dbReference>
<dbReference type="RefSeq" id="WP_345630479.1">
    <property type="nucleotide sequence ID" value="NZ_BAABJQ010000008.1"/>
</dbReference>
<organism evidence="1 2">
    <name type="scientific">Rugosimonospora acidiphila</name>
    <dbReference type="NCBI Taxonomy" id="556531"/>
    <lineage>
        <taxon>Bacteria</taxon>
        <taxon>Bacillati</taxon>
        <taxon>Actinomycetota</taxon>
        <taxon>Actinomycetes</taxon>
        <taxon>Micromonosporales</taxon>
        <taxon>Micromonosporaceae</taxon>
        <taxon>Rugosimonospora</taxon>
    </lineage>
</organism>
<evidence type="ECO:0000313" key="2">
    <source>
        <dbReference type="Proteomes" id="UP001501570"/>
    </source>
</evidence>